<proteinExistence type="predicted"/>
<evidence type="ECO:0000313" key="3">
    <source>
        <dbReference type="EMBL" id="CAA7052632.1"/>
    </source>
</evidence>
<evidence type="ECO:0000313" key="4">
    <source>
        <dbReference type="Proteomes" id="UP000467841"/>
    </source>
</evidence>
<dbReference type="EMBL" id="CACVBM020001505">
    <property type="protein sequence ID" value="CAA7052632.1"/>
    <property type="molecule type" value="Genomic_DNA"/>
</dbReference>
<evidence type="ECO:0000313" key="2">
    <source>
        <dbReference type="EMBL" id="CAA7018784.1"/>
    </source>
</evidence>
<accession>A0A6D2I056</accession>
<evidence type="ECO:0000256" key="1">
    <source>
        <dbReference type="SAM" id="Coils"/>
    </source>
</evidence>
<protein>
    <submittedName>
        <fullName evidence="2">Uncharacterized protein</fullName>
    </submittedName>
</protein>
<gene>
    <name evidence="3" type="ORF">MERR_LOCUS39867</name>
    <name evidence="2" type="ORF">MERR_LOCUS6019</name>
</gene>
<sequence>MTEGEMITVEAINGIYLSVAPLKKGCYQGLGNLGKNVPVTSSVFPSNRDVEMEQLLKEKDAQIQNLEQANVQTQEILKEKDTQIKVLEQANVQTQETLQDLVGFMKQKYGADIPVRCSPT</sequence>
<organism evidence="2 4">
    <name type="scientific">Microthlaspi erraticum</name>
    <dbReference type="NCBI Taxonomy" id="1685480"/>
    <lineage>
        <taxon>Eukaryota</taxon>
        <taxon>Viridiplantae</taxon>
        <taxon>Streptophyta</taxon>
        <taxon>Embryophyta</taxon>
        <taxon>Tracheophyta</taxon>
        <taxon>Spermatophyta</taxon>
        <taxon>Magnoliopsida</taxon>
        <taxon>eudicotyledons</taxon>
        <taxon>Gunneridae</taxon>
        <taxon>Pentapetalae</taxon>
        <taxon>rosids</taxon>
        <taxon>malvids</taxon>
        <taxon>Brassicales</taxon>
        <taxon>Brassicaceae</taxon>
        <taxon>Coluteocarpeae</taxon>
        <taxon>Microthlaspi</taxon>
    </lineage>
</organism>
<dbReference type="EMBL" id="CACVBM020000421">
    <property type="protein sequence ID" value="CAA7018784.1"/>
    <property type="molecule type" value="Genomic_DNA"/>
</dbReference>
<name>A0A6D2I056_9BRAS</name>
<keyword evidence="4" id="KW-1185">Reference proteome</keyword>
<keyword evidence="1" id="KW-0175">Coiled coil</keyword>
<reference evidence="2 4" key="1">
    <citation type="submission" date="2020-01" db="EMBL/GenBank/DDBJ databases">
        <authorList>
            <person name="Mishra B."/>
        </authorList>
    </citation>
    <scope>NUCLEOTIDE SEQUENCE [LARGE SCALE GENOMIC DNA]</scope>
</reference>
<dbReference type="Proteomes" id="UP000467841">
    <property type="component" value="Unassembled WGS sequence"/>
</dbReference>
<dbReference type="AlphaFoldDB" id="A0A6D2I056"/>
<feature type="coiled-coil region" evidence="1">
    <location>
        <begin position="49"/>
        <end position="97"/>
    </location>
</feature>